<organism evidence="9 10">
    <name type="scientific">Phycicoccus endophyticus</name>
    <dbReference type="NCBI Taxonomy" id="1690220"/>
    <lineage>
        <taxon>Bacteria</taxon>
        <taxon>Bacillati</taxon>
        <taxon>Actinomycetota</taxon>
        <taxon>Actinomycetes</taxon>
        <taxon>Micrococcales</taxon>
        <taxon>Intrasporangiaceae</taxon>
        <taxon>Phycicoccus</taxon>
    </lineage>
</organism>
<dbReference type="GO" id="GO:0005886">
    <property type="term" value="C:plasma membrane"/>
    <property type="evidence" value="ECO:0007669"/>
    <property type="project" value="UniProtKB-SubCell"/>
</dbReference>
<accession>A0A7G9R3P1</accession>
<name>A0A7G9R3P1_9MICO</name>
<evidence type="ECO:0000313" key="9">
    <source>
        <dbReference type="EMBL" id="QNN50216.1"/>
    </source>
</evidence>
<dbReference type="EMBL" id="CP060712">
    <property type="protein sequence ID" value="QNN50216.1"/>
    <property type="molecule type" value="Genomic_DNA"/>
</dbReference>
<evidence type="ECO:0000256" key="3">
    <source>
        <dbReference type="ARBA" id="ARBA00022475"/>
    </source>
</evidence>
<evidence type="ECO:0000313" key="10">
    <source>
        <dbReference type="Proteomes" id="UP000515976"/>
    </source>
</evidence>
<feature type="transmembrane region" description="Helical" evidence="8">
    <location>
        <begin position="70"/>
        <end position="90"/>
    </location>
</feature>
<evidence type="ECO:0000256" key="6">
    <source>
        <dbReference type="ARBA" id="ARBA00022989"/>
    </source>
</evidence>
<comment type="similarity">
    <text evidence="2">Belongs to the MreD family.</text>
</comment>
<dbReference type="GO" id="GO:0008360">
    <property type="term" value="P:regulation of cell shape"/>
    <property type="evidence" value="ECO:0007669"/>
    <property type="project" value="UniProtKB-KW"/>
</dbReference>
<protein>
    <submittedName>
        <fullName evidence="9">Rod shape-determining protein MreD</fullName>
    </submittedName>
</protein>
<reference evidence="9 10" key="1">
    <citation type="submission" date="2020-08" db="EMBL/GenBank/DDBJ databases">
        <title>Genome sequence of Phycicoccus endophyticus JCM 31784T.</title>
        <authorList>
            <person name="Hyun D.-W."/>
            <person name="Bae J.-W."/>
        </authorList>
    </citation>
    <scope>NUCLEOTIDE SEQUENCE [LARGE SCALE GENOMIC DNA]</scope>
    <source>
        <strain evidence="9 10">JCM 31784</strain>
    </source>
</reference>
<keyword evidence="7 8" id="KW-0472">Membrane</keyword>
<keyword evidence="6 8" id="KW-1133">Transmembrane helix</keyword>
<dbReference type="Pfam" id="PF04093">
    <property type="entry name" value="MreD"/>
    <property type="match status" value="1"/>
</dbReference>
<keyword evidence="5" id="KW-0133">Cell shape</keyword>
<dbReference type="Proteomes" id="UP000515976">
    <property type="component" value="Chromosome"/>
</dbReference>
<keyword evidence="4 8" id="KW-0812">Transmembrane</keyword>
<dbReference type="AlphaFoldDB" id="A0A7G9R3P1"/>
<gene>
    <name evidence="9" type="primary">mreD</name>
    <name evidence="9" type="ORF">H9L10_03995</name>
</gene>
<dbReference type="RefSeq" id="WP_166097538.1">
    <property type="nucleotide sequence ID" value="NZ_BMMY01000001.1"/>
</dbReference>
<keyword evidence="10" id="KW-1185">Reference proteome</keyword>
<evidence type="ECO:0000256" key="1">
    <source>
        <dbReference type="ARBA" id="ARBA00004651"/>
    </source>
</evidence>
<sequence>MTGPAALLLRALALLAAVVLAVTLAARHVAPVPDLLLVLVVAWALWRGPVAGLLAGLAGGWVLDVVPPGGGLLGAHALVYAAAGALAGRWRVEGPVAAPRVAAVALAAAVVVEGLAVVRALAVSAPVSLLDVAVRCLLTASAAALAVPLVVGAERAALRRRFG</sequence>
<feature type="transmembrane region" description="Helical" evidence="8">
    <location>
        <begin position="134"/>
        <end position="153"/>
    </location>
</feature>
<evidence type="ECO:0000256" key="4">
    <source>
        <dbReference type="ARBA" id="ARBA00022692"/>
    </source>
</evidence>
<evidence type="ECO:0000256" key="7">
    <source>
        <dbReference type="ARBA" id="ARBA00023136"/>
    </source>
</evidence>
<evidence type="ECO:0000256" key="2">
    <source>
        <dbReference type="ARBA" id="ARBA00007776"/>
    </source>
</evidence>
<proteinExistence type="inferred from homology"/>
<dbReference type="InterPro" id="IPR007227">
    <property type="entry name" value="Cell_shape_determining_MreD"/>
</dbReference>
<feature type="transmembrane region" description="Helical" evidence="8">
    <location>
        <begin position="102"/>
        <end position="122"/>
    </location>
</feature>
<dbReference type="KEGG" id="pei:H9L10_03995"/>
<keyword evidence="3" id="KW-1003">Cell membrane</keyword>
<evidence type="ECO:0000256" key="8">
    <source>
        <dbReference type="SAM" id="Phobius"/>
    </source>
</evidence>
<evidence type="ECO:0000256" key="5">
    <source>
        <dbReference type="ARBA" id="ARBA00022960"/>
    </source>
</evidence>
<comment type="subcellular location">
    <subcellularLocation>
        <location evidence="1">Cell membrane</location>
        <topology evidence="1">Multi-pass membrane protein</topology>
    </subcellularLocation>
</comment>